<dbReference type="AlphaFoldDB" id="A0A844QIG6"/>
<dbReference type="RefSeq" id="WP_156713955.1">
    <property type="nucleotide sequence ID" value="NZ_WPHG01000004.1"/>
</dbReference>
<sequence>MSEGISALFTRLCLLAGLMATATTFAVAQDAPDPELKLSLPGLSGYAPTQGDTPLATGASGEVTLEAKLTEDAPELSRGLVWRVFKPEPAADGKLPLVAQGQGGTSAFSLEPGSYLVHAAFGRAGATKRITVGSASSRETFVLDAGGLKLDAILSGGVRIPPAKLRFSIYEAAEDPDGDRALIIPNVSPNTVVRLNAGTYHVVSTYGAVNAVIRSDIRVEAGKLTEAMVEHRAAQLTMKLVRDAGGEAIADTSWSVLTGSGDPVRENVGAFASMVLAEGDYTVIAKNRERIYQRDFTVVAGRNQDVEVIATEDLVPAREAASRAEIVE</sequence>
<feature type="chain" id="PRO_5032477920" evidence="1">
    <location>
        <begin position="29"/>
        <end position="328"/>
    </location>
</feature>
<feature type="signal peptide" evidence="1">
    <location>
        <begin position="1"/>
        <end position="28"/>
    </location>
</feature>
<proteinExistence type="predicted"/>
<evidence type="ECO:0000256" key="1">
    <source>
        <dbReference type="SAM" id="SignalP"/>
    </source>
</evidence>
<accession>A0A844QIG6</accession>
<evidence type="ECO:0000313" key="2">
    <source>
        <dbReference type="EMBL" id="MVA98987.1"/>
    </source>
</evidence>
<dbReference type="EMBL" id="WPHG01000004">
    <property type="protein sequence ID" value="MVA98987.1"/>
    <property type="molecule type" value="Genomic_DNA"/>
</dbReference>
<dbReference type="Proteomes" id="UP000463224">
    <property type="component" value="Unassembled WGS sequence"/>
</dbReference>
<evidence type="ECO:0000313" key="3">
    <source>
        <dbReference type="Proteomes" id="UP000463224"/>
    </source>
</evidence>
<name>A0A844QIG6_9HYPH</name>
<protein>
    <submittedName>
        <fullName evidence="2">Uncharacterized protein</fullName>
    </submittedName>
</protein>
<organism evidence="2 3">
    <name type="scientific">Nitratireductor arenosus</name>
    <dbReference type="NCBI Taxonomy" id="2682096"/>
    <lineage>
        <taxon>Bacteria</taxon>
        <taxon>Pseudomonadati</taxon>
        <taxon>Pseudomonadota</taxon>
        <taxon>Alphaproteobacteria</taxon>
        <taxon>Hyphomicrobiales</taxon>
        <taxon>Phyllobacteriaceae</taxon>
        <taxon>Nitratireductor</taxon>
    </lineage>
</organism>
<keyword evidence="1" id="KW-0732">Signal</keyword>
<gene>
    <name evidence="2" type="ORF">GN330_17200</name>
</gene>
<reference evidence="2 3" key="1">
    <citation type="submission" date="2019-12" db="EMBL/GenBank/DDBJ databases">
        <title>Nitratireductor arenosus sp. nov., Isolated from sea sand, Jeju island, South Korea.</title>
        <authorList>
            <person name="Kim W."/>
        </authorList>
    </citation>
    <scope>NUCLEOTIDE SEQUENCE [LARGE SCALE GENOMIC DNA]</scope>
    <source>
        <strain evidence="2 3">CAU 1489</strain>
    </source>
</reference>
<keyword evidence="3" id="KW-1185">Reference proteome</keyword>
<comment type="caution">
    <text evidence="2">The sequence shown here is derived from an EMBL/GenBank/DDBJ whole genome shotgun (WGS) entry which is preliminary data.</text>
</comment>